<accession>A0A0W0WZJ0</accession>
<feature type="transmembrane region" description="Helical" evidence="1">
    <location>
        <begin position="186"/>
        <end position="214"/>
    </location>
</feature>
<protein>
    <submittedName>
        <fullName evidence="2">Uncharacterized protein</fullName>
    </submittedName>
</protein>
<dbReference type="RefSeq" id="WP_058503716.1">
    <property type="nucleotide sequence ID" value="NZ_CAAAIF010000027.1"/>
</dbReference>
<evidence type="ECO:0000256" key="1">
    <source>
        <dbReference type="SAM" id="Phobius"/>
    </source>
</evidence>
<evidence type="ECO:0000313" key="2">
    <source>
        <dbReference type="EMBL" id="KTD37715.1"/>
    </source>
</evidence>
<comment type="caution">
    <text evidence="2">The sequence shown here is derived from an EMBL/GenBank/DDBJ whole genome shotgun (WGS) entry which is preliminary data.</text>
</comment>
<gene>
    <name evidence="2" type="ORF">Lnau_0646</name>
</gene>
<keyword evidence="1" id="KW-0472">Membrane</keyword>
<keyword evidence="1" id="KW-1133">Transmembrane helix</keyword>
<dbReference type="EMBL" id="LNYO01000010">
    <property type="protein sequence ID" value="KTD37715.1"/>
    <property type="molecule type" value="Genomic_DNA"/>
</dbReference>
<dbReference type="Proteomes" id="UP000054725">
    <property type="component" value="Unassembled WGS sequence"/>
</dbReference>
<keyword evidence="1" id="KW-0812">Transmembrane</keyword>
<dbReference type="OrthoDB" id="5638125at2"/>
<proteinExistence type="predicted"/>
<name>A0A0W0WZJ0_9GAMM</name>
<dbReference type="PATRIC" id="fig|45070.6.peg.690"/>
<feature type="transmembrane region" description="Helical" evidence="1">
    <location>
        <begin position="103"/>
        <end position="128"/>
    </location>
</feature>
<organism evidence="2 3">
    <name type="scientific">Legionella nautarum</name>
    <dbReference type="NCBI Taxonomy" id="45070"/>
    <lineage>
        <taxon>Bacteria</taxon>
        <taxon>Pseudomonadati</taxon>
        <taxon>Pseudomonadota</taxon>
        <taxon>Gammaproteobacteria</taxon>
        <taxon>Legionellales</taxon>
        <taxon>Legionellaceae</taxon>
        <taxon>Legionella</taxon>
    </lineage>
</organism>
<feature type="transmembrane region" description="Helical" evidence="1">
    <location>
        <begin position="326"/>
        <end position="349"/>
    </location>
</feature>
<reference evidence="2 3" key="1">
    <citation type="submission" date="2015-11" db="EMBL/GenBank/DDBJ databases">
        <title>Genomic analysis of 38 Legionella species identifies large and diverse effector repertoires.</title>
        <authorList>
            <person name="Burstein D."/>
            <person name="Amaro F."/>
            <person name="Zusman T."/>
            <person name="Lifshitz Z."/>
            <person name="Cohen O."/>
            <person name="Gilbert J.A."/>
            <person name="Pupko T."/>
            <person name="Shuman H.A."/>
            <person name="Segal G."/>
        </authorList>
    </citation>
    <scope>NUCLEOTIDE SEQUENCE [LARGE SCALE GENOMIC DNA]</scope>
    <source>
        <strain evidence="2 3">ATCC 49506</strain>
    </source>
</reference>
<dbReference type="AlphaFoldDB" id="A0A0W0WZJ0"/>
<sequence>MNLLKQQIILMQLLDKAKKRTKNGELIHELDELILEISQYETMEMVIKKINKKLAHWEQSSDAKEVVSFLKSKHIYRMLYRHPKFKGQENENDILRTLLKNGYIGIGISVLIIAVFATTMLLGAPFWITAITSGLFIGSSIYLTTLAYGVINDLFATHFNLAYFLLGHQPQQKSMLRTNDKIAQGFAWGVAATFGLGVLGAIVVTVIATVIAFFVPMATFILPAVVVGILAVTVGAEIFARFIKNKLKKSEDDLGVGSNEYQRAGLEFMSPTKNDQAAWYGNGYRNGFGFFGVPFIFIAAVVALIVLSGVSMFLPPILFVSPLIAVILPAVVLLAIATFMVVGGIYTYVNRERHVDDRCNLNFEHEEVNYDLYLDEDQPYANRLLEKAKASENNMIKTSALRFFSAGNSTNTDSLDDNEEQHLNGQVILS</sequence>
<feature type="transmembrane region" description="Helical" evidence="1">
    <location>
        <begin position="220"/>
        <end position="240"/>
    </location>
</feature>
<evidence type="ECO:0000313" key="3">
    <source>
        <dbReference type="Proteomes" id="UP000054725"/>
    </source>
</evidence>
<feature type="transmembrane region" description="Helical" evidence="1">
    <location>
        <begin position="288"/>
        <end position="314"/>
    </location>
</feature>
<keyword evidence="3" id="KW-1185">Reference proteome</keyword>